<dbReference type="EMBL" id="FTNI01000001">
    <property type="protein sequence ID" value="SIQ27997.1"/>
    <property type="molecule type" value="Genomic_DNA"/>
</dbReference>
<evidence type="ECO:0000313" key="2">
    <source>
        <dbReference type="EMBL" id="SIQ27997.1"/>
    </source>
</evidence>
<feature type="domain" description="Nitrile hydratase beta subunit-like N-terminal" evidence="1">
    <location>
        <begin position="29"/>
        <end position="103"/>
    </location>
</feature>
<dbReference type="STRING" id="58117.SAMN05421833_101381"/>
<proteinExistence type="predicted"/>
<organism evidence="2 3">
    <name type="scientific">Microbispora rosea</name>
    <dbReference type="NCBI Taxonomy" id="58117"/>
    <lineage>
        <taxon>Bacteria</taxon>
        <taxon>Bacillati</taxon>
        <taxon>Actinomycetota</taxon>
        <taxon>Actinomycetes</taxon>
        <taxon>Streptosporangiales</taxon>
        <taxon>Streptosporangiaceae</taxon>
        <taxon>Microbispora</taxon>
    </lineage>
</organism>
<dbReference type="InterPro" id="IPR008990">
    <property type="entry name" value="Elect_transpt_acc-like_dom_sf"/>
</dbReference>
<accession>A0A1N6RGR1</accession>
<evidence type="ECO:0000313" key="3">
    <source>
        <dbReference type="Proteomes" id="UP000186096"/>
    </source>
</evidence>
<dbReference type="Proteomes" id="UP000186096">
    <property type="component" value="Unassembled WGS sequence"/>
</dbReference>
<name>A0A1N6RGR1_9ACTN</name>
<keyword evidence="3" id="KW-1185">Reference proteome</keyword>
<dbReference type="InterPro" id="IPR042262">
    <property type="entry name" value="CN_hydtase_beta_C"/>
</dbReference>
<reference evidence="3" key="1">
    <citation type="submission" date="2017-01" db="EMBL/GenBank/DDBJ databases">
        <authorList>
            <person name="Varghese N."/>
            <person name="Submissions S."/>
        </authorList>
    </citation>
    <scope>NUCLEOTIDE SEQUENCE [LARGE SCALE GENOMIC DNA]</scope>
    <source>
        <strain evidence="3">ATCC 12950</strain>
    </source>
</reference>
<dbReference type="InterPro" id="IPR049054">
    <property type="entry name" value="CN_hydtase_beta-like_N"/>
</dbReference>
<dbReference type="AlphaFoldDB" id="A0A1N6RGR1"/>
<evidence type="ECO:0000259" key="1">
    <source>
        <dbReference type="Pfam" id="PF21006"/>
    </source>
</evidence>
<dbReference type="RefSeq" id="WP_076432182.1">
    <property type="nucleotide sequence ID" value="NZ_FTNI01000001.1"/>
</dbReference>
<sequence>MSSETPYTVLMDTLEAIGERDDTDLPSLERVRTPWESRMQATCECLSWRGALDTLERRQAEDLLGETVYRRFPVHTRSALAVAHALMNKGVFTESELRSKMAELRIRFGED</sequence>
<gene>
    <name evidence="2" type="ORF">SAMN05421833_101381</name>
</gene>
<dbReference type="Gene3D" id="1.10.472.20">
    <property type="entry name" value="Nitrile hydratase, beta subunit"/>
    <property type="match status" value="1"/>
</dbReference>
<dbReference type="Pfam" id="PF21006">
    <property type="entry name" value="NHase_beta_N"/>
    <property type="match status" value="1"/>
</dbReference>
<protein>
    <submittedName>
        <fullName evidence="2">Nitrile hydratase beta subunit</fullName>
    </submittedName>
</protein>
<dbReference type="SUPFAM" id="SSF50090">
    <property type="entry name" value="Electron transport accessory proteins"/>
    <property type="match status" value="1"/>
</dbReference>